<evidence type="ECO:0000313" key="1">
    <source>
        <dbReference type="EMBL" id="CBK40119.1"/>
    </source>
</evidence>
<keyword evidence="2" id="KW-1185">Reference proteome</keyword>
<name>D8PA60_9BACT</name>
<dbReference type="Proteomes" id="UP000001660">
    <property type="component" value="Chromosome"/>
</dbReference>
<proteinExistence type="predicted"/>
<dbReference type="AlphaFoldDB" id="D8PA60"/>
<dbReference type="KEGG" id="nde:NIDE0340"/>
<dbReference type="STRING" id="330214.NIDE0340"/>
<dbReference type="EMBL" id="FP929003">
    <property type="protein sequence ID" value="CBK40119.1"/>
    <property type="molecule type" value="Genomic_DNA"/>
</dbReference>
<reference evidence="1 2" key="1">
    <citation type="journal article" date="2010" name="Proc. Natl. Acad. Sci. U.S.A.">
        <title>A Nitrospira metagenome illuminates the physiology and evolution of globally important nitrite-oxidizing bacteria.</title>
        <authorList>
            <person name="Lucker S."/>
            <person name="Wagner M."/>
            <person name="Maixner F."/>
            <person name="Pelletier E."/>
            <person name="Koch H."/>
            <person name="Vacherie B."/>
            <person name="Rattei T."/>
            <person name="Sinninghe Damste J."/>
            <person name="Spieck E."/>
            <person name="Le Paslier D."/>
            <person name="Daims H."/>
        </authorList>
    </citation>
    <scope>NUCLEOTIDE SEQUENCE [LARGE SCALE GENOMIC DNA]</scope>
</reference>
<accession>D8PA60</accession>
<organism evidence="1 2">
    <name type="scientific">Nitrospira defluvii</name>
    <dbReference type="NCBI Taxonomy" id="330214"/>
    <lineage>
        <taxon>Bacteria</taxon>
        <taxon>Pseudomonadati</taxon>
        <taxon>Nitrospirota</taxon>
        <taxon>Nitrospiria</taxon>
        <taxon>Nitrospirales</taxon>
        <taxon>Nitrospiraceae</taxon>
        <taxon>Nitrospira</taxon>
    </lineage>
</organism>
<evidence type="ECO:0000313" key="2">
    <source>
        <dbReference type="Proteomes" id="UP000001660"/>
    </source>
</evidence>
<dbReference type="HOGENOM" id="CLU_2341559_0_0_0"/>
<protein>
    <submittedName>
        <fullName evidence="1">Uncharacterized protein</fullName>
    </submittedName>
</protein>
<gene>
    <name evidence="1" type="ORF">NIDE0340</name>
</gene>
<sequence length="97" mass="10833">MKVAEANLLRLRTSTRQLKPHADGKLSNESVAIGYGYDLLDRGKTVQQIKDDLNAVGVTLTRHDETVAHGLPKWFDYHHEGLFSPTGKAKCLYVSHC</sequence>